<name>A0AAN9TQH2_9HEMI</name>
<dbReference type="SMART" id="SM00487">
    <property type="entry name" value="DEXDc"/>
    <property type="match status" value="1"/>
</dbReference>
<feature type="region of interest" description="Disordered" evidence="15">
    <location>
        <begin position="1483"/>
        <end position="1520"/>
    </location>
</feature>
<dbReference type="Pfam" id="PF08236">
    <property type="entry name" value="SRI"/>
    <property type="match status" value="1"/>
</dbReference>
<dbReference type="SMART" id="SM00339">
    <property type="entry name" value="FH"/>
    <property type="match status" value="1"/>
</dbReference>
<dbReference type="InterPro" id="IPR004589">
    <property type="entry name" value="DNA_helicase_ATP-dep_RecQ"/>
</dbReference>
<evidence type="ECO:0000256" key="6">
    <source>
        <dbReference type="ARBA" id="ARBA00022806"/>
    </source>
</evidence>
<dbReference type="Pfam" id="PF00270">
    <property type="entry name" value="DEAD"/>
    <property type="match status" value="1"/>
</dbReference>
<dbReference type="GO" id="GO:0043565">
    <property type="term" value="F:sequence-specific DNA binding"/>
    <property type="evidence" value="ECO:0007669"/>
    <property type="project" value="InterPro"/>
</dbReference>
<feature type="DNA-binding region" description="Fork-head" evidence="14">
    <location>
        <begin position="1366"/>
        <end position="1461"/>
    </location>
</feature>
<dbReference type="PANTHER" id="PTHR13710:SF152">
    <property type="entry name" value="ATP-DEPENDENT DNA HELICASE Q5"/>
    <property type="match status" value="1"/>
</dbReference>
<dbReference type="Pfam" id="PF00271">
    <property type="entry name" value="Helicase_C"/>
    <property type="match status" value="1"/>
</dbReference>
<dbReference type="InterPro" id="IPR001650">
    <property type="entry name" value="Helicase_C-like"/>
</dbReference>
<comment type="similarity">
    <text evidence="2">Belongs to the helicase family. RecQ subfamily.</text>
</comment>
<dbReference type="GO" id="GO:0005694">
    <property type="term" value="C:chromosome"/>
    <property type="evidence" value="ECO:0007669"/>
    <property type="project" value="InterPro"/>
</dbReference>
<dbReference type="Pfam" id="PF00250">
    <property type="entry name" value="Forkhead"/>
    <property type="match status" value="1"/>
</dbReference>
<dbReference type="PROSITE" id="PS51192">
    <property type="entry name" value="HELICASE_ATP_BIND_1"/>
    <property type="match status" value="1"/>
</dbReference>
<dbReference type="GO" id="GO:0003700">
    <property type="term" value="F:DNA-binding transcription factor activity"/>
    <property type="evidence" value="ECO:0007669"/>
    <property type="project" value="InterPro"/>
</dbReference>
<keyword evidence="4" id="KW-0547">Nucleotide-binding</keyword>
<feature type="compositionally biased region" description="Polar residues" evidence="15">
    <location>
        <begin position="975"/>
        <end position="989"/>
    </location>
</feature>
<dbReference type="Gene3D" id="1.10.10.10">
    <property type="entry name" value="Winged helix-like DNA-binding domain superfamily/Winged helix DNA-binding domain"/>
    <property type="match status" value="1"/>
</dbReference>
<dbReference type="EMBL" id="JBBCAQ010000006">
    <property type="protein sequence ID" value="KAK7603330.1"/>
    <property type="molecule type" value="Genomic_DNA"/>
</dbReference>
<evidence type="ECO:0000256" key="5">
    <source>
        <dbReference type="ARBA" id="ARBA00022801"/>
    </source>
</evidence>
<feature type="region of interest" description="Disordered" evidence="15">
    <location>
        <begin position="1230"/>
        <end position="1270"/>
    </location>
</feature>
<feature type="compositionally biased region" description="Low complexity" evidence="15">
    <location>
        <begin position="451"/>
        <end position="463"/>
    </location>
</feature>
<dbReference type="PROSITE" id="PS51194">
    <property type="entry name" value="HELICASE_CTER"/>
    <property type="match status" value="1"/>
</dbReference>
<dbReference type="InterPro" id="IPR027417">
    <property type="entry name" value="P-loop_NTPase"/>
</dbReference>
<dbReference type="Pfam" id="PF16124">
    <property type="entry name" value="RecQ_Zn_bind"/>
    <property type="match status" value="1"/>
</dbReference>
<dbReference type="PROSITE" id="PS50039">
    <property type="entry name" value="FORK_HEAD_3"/>
    <property type="match status" value="1"/>
</dbReference>
<feature type="region of interest" description="Disordered" evidence="15">
    <location>
        <begin position="824"/>
        <end position="865"/>
    </location>
</feature>
<evidence type="ECO:0000256" key="1">
    <source>
        <dbReference type="ARBA" id="ARBA00004123"/>
    </source>
</evidence>
<keyword evidence="10 14" id="KW-0539">Nucleus</keyword>
<reference evidence="19 20" key="1">
    <citation type="submission" date="2024-03" db="EMBL/GenBank/DDBJ databases">
        <title>Adaptation during the transition from Ophiocordyceps entomopathogen to insect associate is accompanied by gene loss and intensified selection.</title>
        <authorList>
            <person name="Ward C.M."/>
            <person name="Onetto C.A."/>
            <person name="Borneman A.R."/>
        </authorList>
    </citation>
    <scope>NUCLEOTIDE SEQUENCE [LARGE SCALE GENOMIC DNA]</scope>
    <source>
        <strain evidence="19">AWRI1</strain>
        <tissue evidence="19">Single Adult Female</tissue>
    </source>
</reference>
<evidence type="ECO:0000256" key="8">
    <source>
        <dbReference type="ARBA" id="ARBA00023125"/>
    </source>
</evidence>
<evidence type="ECO:0000313" key="20">
    <source>
        <dbReference type="Proteomes" id="UP001367676"/>
    </source>
</evidence>
<dbReference type="GO" id="GO:0009378">
    <property type="term" value="F:four-way junction helicase activity"/>
    <property type="evidence" value="ECO:0007669"/>
    <property type="project" value="TreeGrafter"/>
</dbReference>
<dbReference type="CDD" id="cd20030">
    <property type="entry name" value="FH_FOXN1-like"/>
    <property type="match status" value="1"/>
</dbReference>
<feature type="compositionally biased region" description="Low complexity" evidence="15">
    <location>
        <begin position="1233"/>
        <end position="1246"/>
    </location>
</feature>
<keyword evidence="7" id="KW-0067">ATP-binding</keyword>
<dbReference type="InterPro" id="IPR014001">
    <property type="entry name" value="Helicase_ATP-bd"/>
</dbReference>
<dbReference type="InterPro" id="IPR036390">
    <property type="entry name" value="WH_DNA-bd_sf"/>
</dbReference>
<dbReference type="InterPro" id="IPR032284">
    <property type="entry name" value="RecQ_Zn-bd"/>
</dbReference>
<dbReference type="SUPFAM" id="SSF52540">
    <property type="entry name" value="P-loop containing nucleoside triphosphate hydrolases"/>
    <property type="match status" value="1"/>
</dbReference>
<evidence type="ECO:0000256" key="11">
    <source>
        <dbReference type="ARBA" id="ARBA00034617"/>
    </source>
</evidence>
<dbReference type="InterPro" id="IPR036388">
    <property type="entry name" value="WH-like_DNA-bd_sf"/>
</dbReference>
<evidence type="ECO:0000256" key="7">
    <source>
        <dbReference type="ARBA" id="ARBA00022840"/>
    </source>
</evidence>
<gene>
    <name evidence="19" type="ORF">V9T40_003329</name>
</gene>
<evidence type="ECO:0000313" key="19">
    <source>
        <dbReference type="EMBL" id="KAK7603330.1"/>
    </source>
</evidence>
<feature type="region of interest" description="Disordered" evidence="15">
    <location>
        <begin position="1014"/>
        <end position="1043"/>
    </location>
</feature>
<evidence type="ECO:0000256" key="14">
    <source>
        <dbReference type="PROSITE-ProRule" id="PRU00089"/>
    </source>
</evidence>
<feature type="domain" description="Helicase C-terminal" evidence="18">
    <location>
        <begin position="244"/>
        <end position="395"/>
    </location>
</feature>
<dbReference type="InterPro" id="IPR002464">
    <property type="entry name" value="DNA/RNA_helicase_DEAH_CS"/>
</dbReference>
<proteinExistence type="inferred from homology"/>
<dbReference type="GO" id="GO:0043138">
    <property type="term" value="F:3'-5' DNA helicase activity"/>
    <property type="evidence" value="ECO:0007669"/>
    <property type="project" value="UniProtKB-EC"/>
</dbReference>
<evidence type="ECO:0000259" key="17">
    <source>
        <dbReference type="PROSITE" id="PS51192"/>
    </source>
</evidence>
<dbReference type="PROSITE" id="PS00690">
    <property type="entry name" value="DEAH_ATP_HELICASE"/>
    <property type="match status" value="1"/>
</dbReference>
<feature type="compositionally biased region" description="Basic and acidic residues" evidence="15">
    <location>
        <begin position="908"/>
        <end position="920"/>
    </location>
</feature>
<dbReference type="InterPro" id="IPR001766">
    <property type="entry name" value="Fork_head_dom"/>
</dbReference>
<evidence type="ECO:0000256" key="4">
    <source>
        <dbReference type="ARBA" id="ARBA00022741"/>
    </source>
</evidence>
<feature type="compositionally biased region" description="Basic and acidic residues" evidence="15">
    <location>
        <begin position="470"/>
        <end position="481"/>
    </location>
</feature>
<evidence type="ECO:0000256" key="10">
    <source>
        <dbReference type="ARBA" id="ARBA00023242"/>
    </source>
</evidence>
<dbReference type="Gene3D" id="6.10.250.3140">
    <property type="match status" value="1"/>
</dbReference>
<sequence>MVENENRIFDALKNYFKFESFKSQLQQDAIQAICKRRNDVYVSMPTGSGKSLCFQLPAVLERDKVAIVFSPLIALIKDQVDHLQKLKIVADTINSKMGTADRQRVINDLKCMKPTIKLLYITPEQAATSTFKKLLQEMNKYNKISYIVVDEAHCVSQWGHDFRPDYLKLGNLRSEYTDIPWIVLTATANKKVVDDIKCQLKLKEPLLTFKTSCFRENLFYDVCFDDNIKDSYGHLRNFINKCLSGDEEDLPLSKRGCGIVYCRTREQTEVLAEQLSTRGIPTLAYNAGLKTKDRLHVQNAWMDGHFKVITATISFGMGVDKATVRFVVHWGVPSSIPAYYQESGRAGRDGKLAHCRIYHSKQSRSSLEFILRNEFNKAKNDGQKKKAKLAQESFKEIVHYCESAICRHAVFSDFFGDSKPKCENKCDVCDDKKRVEKQLEIFFSNSTSYHSSAVSSQNYSSQADDLYGGGRRDRNQEKYFNDDDSGDDSSGHKKNVELEKEIHKQFQLRKKPVRAVDSETAEEEINAKSSLIKAAASTRCKVKGLTLKDREKYVLHIQGFLEKNLQSCSLIDPPLRDLKISDMFHAAIELEYEVFSKSTVIITYRNAIVKLGGEIRKNTDSVVLYPMLKTFSPPEKVIRSGSLYEAAVKKIDDNIEKKKHHGSIIMASQLLDMKSKSEYSNTKIGFKKDPMQQQSLKSYFTKVDDPNKEEKLVESSHSCSEKLNADVISSSPESNSSVFRNKKNVTEKEEGKLADVDLFGSDSVSEQTSKKNKLTDFDLFGSDAADEETNHSESTYNRKSHFGAHSVGEQICRKRKTTDCDLFGSDAADEETSNSESTSDRKSPSVEEYAPDIRAKRRRVSHLTPKPAPSITVEYLERISKCFGSSDAEDSTDDYVPANSFQTNRRNNTKENEDKLKSSLENENFEVDSTPMSKTVEFVSRLSGSYTKRIETLFDDAENEDDFLIFENAEKSSRHSSPNNSVQKAVNSRSKYKCKEYDPTEVCSREKRKHLGMSRSYRSGISSSNAVNSSNSTNSSSVSKSEDKTKQMFDNSFQIANEKKTKEAKFAVSEYVKKFLMPHYQKKKIINKELFKFTARNIVHKAVQKLDVACKYKIAYKTKINQMEFLSSPIHNSYETFDDAFFELPKEMDFELNNDFRDSLSYSMHEEEDQNDGLYGVWNVKHPWSVNNNSSSLYNSNPHLDFIGGDPESAIMVNPNFVLPNGFCVGVKHDNDSSLSEGQTSSSQSTHVSDPDQAAMKTENASTDFSDDEEISQVKKIKHKFLSARESSVSGADYSNAAGKSSSPKNGIRILKPTVVESNDSPMSNGLTSPQIKNDGPRLKMAAVKNSHNVSGKCKFYYQSEHFYPKPAFSYSCLIAMALKNSKHGCLPVAEIYNFMCNHFPYFKTAPTGWKNSVRHNLSLNKCFEKIDKPAGSTHRKGCLWTLNPSKAAKLEEEVLKCARKDAPSIRKSMEYPEHLELLERGELKSLYDTEEGADEDEEDVDTNEDDTEGEEPEANDEIADDRLSECEEQNEKAQAMNISQSQELQEFKIEVDDSIYDELMGTIKTEQLFAVNGSSSNNTNEKTGNSLKKVKKFYIQVNNGAEEKATLKPKSAETFDHYDINNFLRLENEMKLTASKRSPPRFTKQLVPNSRIKQIKFKTWD</sequence>
<evidence type="ECO:0000259" key="18">
    <source>
        <dbReference type="PROSITE" id="PS51194"/>
    </source>
</evidence>
<dbReference type="SUPFAM" id="SSF46785">
    <property type="entry name" value="Winged helix' DNA-binding domain"/>
    <property type="match status" value="1"/>
</dbReference>
<protein>
    <recommendedName>
        <fullName evidence="12">DNA 3'-5' helicase</fullName>
        <ecNumber evidence="12">5.6.2.4</ecNumber>
    </recommendedName>
</protein>
<organism evidence="19 20">
    <name type="scientific">Parthenolecanium corni</name>
    <dbReference type="NCBI Taxonomy" id="536013"/>
    <lineage>
        <taxon>Eukaryota</taxon>
        <taxon>Metazoa</taxon>
        <taxon>Ecdysozoa</taxon>
        <taxon>Arthropoda</taxon>
        <taxon>Hexapoda</taxon>
        <taxon>Insecta</taxon>
        <taxon>Pterygota</taxon>
        <taxon>Neoptera</taxon>
        <taxon>Paraneoptera</taxon>
        <taxon>Hemiptera</taxon>
        <taxon>Sternorrhyncha</taxon>
        <taxon>Coccoidea</taxon>
        <taxon>Coccidae</taxon>
        <taxon>Parthenolecanium</taxon>
    </lineage>
</organism>
<dbReference type="PROSITE" id="PS00658">
    <property type="entry name" value="FORK_HEAD_2"/>
    <property type="match status" value="1"/>
</dbReference>
<dbReference type="EC" id="5.6.2.4" evidence="12"/>
<feature type="region of interest" description="Disordered" evidence="15">
    <location>
        <begin position="970"/>
        <end position="990"/>
    </location>
</feature>
<feature type="compositionally biased region" description="Acidic residues" evidence="15">
    <location>
        <begin position="1489"/>
        <end position="1520"/>
    </location>
</feature>
<comment type="catalytic activity">
    <reaction evidence="11">
        <text>Couples ATP hydrolysis with the unwinding of duplex DNA by translocating in the 3'-5' direction.</text>
        <dbReference type="EC" id="5.6.2.4"/>
    </reaction>
</comment>
<comment type="subcellular location">
    <subcellularLocation>
        <location evidence="1 14">Nucleus</location>
    </subcellularLocation>
</comment>
<dbReference type="GO" id="GO:0016787">
    <property type="term" value="F:hydrolase activity"/>
    <property type="evidence" value="ECO:0007669"/>
    <property type="project" value="UniProtKB-KW"/>
</dbReference>
<dbReference type="Gene3D" id="3.40.50.300">
    <property type="entry name" value="P-loop containing nucleotide triphosphate hydrolases"/>
    <property type="match status" value="2"/>
</dbReference>
<feature type="region of interest" description="Disordered" evidence="15">
    <location>
        <begin position="885"/>
        <end position="922"/>
    </location>
</feature>
<dbReference type="SMART" id="SM00490">
    <property type="entry name" value="HELICc"/>
    <property type="match status" value="1"/>
</dbReference>
<dbReference type="InterPro" id="IPR030456">
    <property type="entry name" value="TF_fork_head_CS_2"/>
</dbReference>
<keyword evidence="20" id="KW-1185">Reference proteome</keyword>
<feature type="domain" description="Fork-head" evidence="16">
    <location>
        <begin position="1366"/>
        <end position="1461"/>
    </location>
</feature>
<dbReference type="NCBIfam" id="TIGR00614">
    <property type="entry name" value="recQ_fam"/>
    <property type="match status" value="1"/>
</dbReference>
<dbReference type="Proteomes" id="UP001367676">
    <property type="component" value="Unassembled WGS sequence"/>
</dbReference>
<dbReference type="GO" id="GO:0005737">
    <property type="term" value="C:cytoplasm"/>
    <property type="evidence" value="ECO:0007669"/>
    <property type="project" value="TreeGrafter"/>
</dbReference>
<comment type="catalytic activity">
    <reaction evidence="13">
        <text>ATP + H2O = ADP + phosphate + H(+)</text>
        <dbReference type="Rhea" id="RHEA:13065"/>
        <dbReference type="ChEBI" id="CHEBI:15377"/>
        <dbReference type="ChEBI" id="CHEBI:15378"/>
        <dbReference type="ChEBI" id="CHEBI:30616"/>
        <dbReference type="ChEBI" id="CHEBI:43474"/>
        <dbReference type="ChEBI" id="CHEBI:456216"/>
    </reaction>
</comment>
<dbReference type="PRINTS" id="PR00053">
    <property type="entry name" value="FORKHEAD"/>
</dbReference>
<evidence type="ECO:0000256" key="3">
    <source>
        <dbReference type="ARBA" id="ARBA00022723"/>
    </source>
</evidence>
<evidence type="ECO:0000256" key="13">
    <source>
        <dbReference type="ARBA" id="ARBA00049360"/>
    </source>
</evidence>
<feature type="region of interest" description="Disordered" evidence="15">
    <location>
        <begin position="451"/>
        <end position="493"/>
    </location>
</feature>
<evidence type="ECO:0000259" key="16">
    <source>
        <dbReference type="PROSITE" id="PS50039"/>
    </source>
</evidence>
<keyword evidence="9" id="KW-0413">Isomerase</keyword>
<keyword evidence="3" id="KW-0479">Metal-binding</keyword>
<dbReference type="GO" id="GO:0046872">
    <property type="term" value="F:metal ion binding"/>
    <property type="evidence" value="ECO:0007669"/>
    <property type="project" value="UniProtKB-KW"/>
</dbReference>
<dbReference type="GO" id="GO:0005634">
    <property type="term" value="C:nucleus"/>
    <property type="evidence" value="ECO:0007669"/>
    <property type="project" value="UniProtKB-SubCell"/>
</dbReference>
<evidence type="ECO:0000256" key="15">
    <source>
        <dbReference type="SAM" id="MobiDB-lite"/>
    </source>
</evidence>
<dbReference type="GO" id="GO:0005524">
    <property type="term" value="F:ATP binding"/>
    <property type="evidence" value="ECO:0007669"/>
    <property type="project" value="UniProtKB-KW"/>
</dbReference>
<dbReference type="FunFam" id="3.40.50.300:FF:000444">
    <property type="entry name" value="ATP-dependent DNA helicase"/>
    <property type="match status" value="1"/>
</dbReference>
<accession>A0AAN9TQH2</accession>
<evidence type="ECO:0000256" key="2">
    <source>
        <dbReference type="ARBA" id="ARBA00005446"/>
    </source>
</evidence>
<dbReference type="PANTHER" id="PTHR13710">
    <property type="entry name" value="DNA HELICASE RECQ FAMILY MEMBER"/>
    <property type="match status" value="1"/>
</dbReference>
<dbReference type="InterPro" id="IPR011545">
    <property type="entry name" value="DEAD/DEAH_box_helicase_dom"/>
</dbReference>
<comment type="caution">
    <text evidence="19">The sequence shown here is derived from an EMBL/GenBank/DDBJ whole genome shotgun (WGS) entry which is preliminary data.</text>
</comment>
<keyword evidence="5" id="KW-0378">Hydrolase</keyword>
<evidence type="ECO:0000256" key="12">
    <source>
        <dbReference type="ARBA" id="ARBA00034808"/>
    </source>
</evidence>
<dbReference type="GO" id="GO:0000724">
    <property type="term" value="P:double-strand break repair via homologous recombination"/>
    <property type="evidence" value="ECO:0007669"/>
    <property type="project" value="TreeGrafter"/>
</dbReference>
<feature type="domain" description="Helicase ATP-binding" evidence="17">
    <location>
        <begin position="31"/>
        <end position="206"/>
    </location>
</feature>
<feature type="compositionally biased region" description="Low complexity" evidence="15">
    <location>
        <begin position="1014"/>
        <end position="1039"/>
    </location>
</feature>
<keyword evidence="6" id="KW-0347">Helicase</keyword>
<keyword evidence="8 14" id="KW-0238">DNA-binding</keyword>
<dbReference type="InterPro" id="IPR013257">
    <property type="entry name" value="SRI"/>
</dbReference>
<evidence type="ECO:0000256" key="9">
    <source>
        <dbReference type="ARBA" id="ARBA00023235"/>
    </source>
</evidence>